<keyword evidence="1" id="KW-0446">Lipid-binding</keyword>
<dbReference type="SUPFAM" id="SSF144000">
    <property type="entry name" value="Oxysterol-binding protein-like"/>
    <property type="match status" value="1"/>
</dbReference>
<dbReference type="GO" id="GO:0006869">
    <property type="term" value="P:lipid transport"/>
    <property type="evidence" value="ECO:0007669"/>
    <property type="project" value="UniProtKB-KW"/>
</dbReference>
<evidence type="ECO:0000313" key="5">
    <source>
        <dbReference type="EMBL" id="CAD7197693.1"/>
    </source>
</evidence>
<evidence type="ECO:0000256" key="1">
    <source>
        <dbReference type="ARBA" id="ARBA00023121"/>
    </source>
</evidence>
<dbReference type="PANTHER" id="PTHR10972">
    <property type="entry name" value="OXYSTEROL-BINDING PROTEIN-RELATED"/>
    <property type="match status" value="1"/>
</dbReference>
<dbReference type="AlphaFoldDB" id="A0A7R8Z8P1"/>
<evidence type="ECO:0000256" key="3">
    <source>
        <dbReference type="RuleBase" id="RU003845"/>
    </source>
</evidence>
<keyword evidence="3" id="KW-0813">Transport</keyword>
<dbReference type="Gene3D" id="2.40.160.120">
    <property type="match status" value="1"/>
</dbReference>
<name>A0A7R8Z8P1_TIMDO</name>
<organism evidence="5">
    <name type="scientific">Timema douglasi</name>
    <name type="common">Walking stick</name>
    <dbReference type="NCBI Taxonomy" id="61478"/>
    <lineage>
        <taxon>Eukaryota</taxon>
        <taxon>Metazoa</taxon>
        <taxon>Ecdysozoa</taxon>
        <taxon>Arthropoda</taxon>
        <taxon>Hexapoda</taxon>
        <taxon>Insecta</taxon>
        <taxon>Pterygota</taxon>
        <taxon>Neoptera</taxon>
        <taxon>Polyneoptera</taxon>
        <taxon>Phasmatodea</taxon>
        <taxon>Timematodea</taxon>
        <taxon>Timematoidea</taxon>
        <taxon>Timematidae</taxon>
        <taxon>Timema</taxon>
    </lineage>
</organism>
<feature type="region of interest" description="Disordered" evidence="4">
    <location>
        <begin position="1"/>
        <end position="22"/>
    </location>
</feature>
<keyword evidence="3" id="KW-0445">Lipid transport</keyword>
<dbReference type="GO" id="GO:0005829">
    <property type="term" value="C:cytosol"/>
    <property type="evidence" value="ECO:0007669"/>
    <property type="project" value="TreeGrafter"/>
</dbReference>
<evidence type="ECO:0000256" key="2">
    <source>
        <dbReference type="RuleBase" id="RU003844"/>
    </source>
</evidence>
<accession>A0A7R8Z8P1</accession>
<proteinExistence type="inferred from homology"/>
<dbReference type="GO" id="GO:0032934">
    <property type="term" value="F:sterol binding"/>
    <property type="evidence" value="ECO:0007669"/>
    <property type="project" value="TreeGrafter"/>
</dbReference>
<reference evidence="5" key="1">
    <citation type="submission" date="2020-11" db="EMBL/GenBank/DDBJ databases">
        <authorList>
            <person name="Tran Van P."/>
        </authorList>
    </citation>
    <scope>NUCLEOTIDE SEQUENCE</scope>
</reference>
<gene>
    <name evidence="5" type="ORF">TDIB3V08_LOCUS3995</name>
</gene>
<dbReference type="InterPro" id="IPR000648">
    <property type="entry name" value="Oxysterol-bd"/>
</dbReference>
<dbReference type="FunFam" id="1.10.287.2720:FF:000001">
    <property type="entry name" value="Oxysterol-binding OBPalpha"/>
    <property type="match status" value="1"/>
</dbReference>
<comment type="similarity">
    <text evidence="2">Belongs to the OSBP family.</text>
</comment>
<dbReference type="GO" id="GO:0005794">
    <property type="term" value="C:Golgi apparatus"/>
    <property type="evidence" value="ECO:0007669"/>
    <property type="project" value="TreeGrafter"/>
</dbReference>
<dbReference type="GO" id="GO:0016020">
    <property type="term" value="C:membrane"/>
    <property type="evidence" value="ECO:0007669"/>
    <property type="project" value="TreeGrafter"/>
</dbReference>
<dbReference type="FunFam" id="2.40.160.120:FF:000014">
    <property type="entry name" value="Oxysterol-binding protein"/>
    <property type="match status" value="1"/>
</dbReference>
<dbReference type="Gene3D" id="1.10.287.2720">
    <property type="match status" value="1"/>
</dbReference>
<dbReference type="InterPro" id="IPR018494">
    <property type="entry name" value="Oxysterol-bd_CS"/>
</dbReference>
<dbReference type="PROSITE" id="PS01013">
    <property type="entry name" value="OSBP"/>
    <property type="match status" value="1"/>
</dbReference>
<sequence length="458" mass="50944">MVSALGQVIGKETNRRPRGNHFSVSRLNIEELNPHLRGDRGGKHLGKTSLPERDLNLDLPILGSPAHHETIAGLRPFADTNSEQCNELPATDTTAIPAGRPLGPPVCPDGSLDYDGEACISAGSRVAQSAINWTLYEDESEDDCSLESHGSVISHLVSQVKIGMDLTKVVLPTFILERRSLLEMYADYFAHPDMFVSIADFSDPKDRMVQVVRWYVSAYHAGRKSPVAKKPYNPILGEVFQCHWDIPGCSETGSDPLDLVTDGPVPWCNRNQLTFVAEQVSHHPPVSAFYGEHYNKRISFCAHVWTKSKFLGLSVGVYNIGQGCISVLDYDEEYIITFPNGYGRSIFTVPWIELGGSVTITCAKTGYNAKVEFLTKPFYGGRANRIKAEVFSPNERKPFLTVEGFWNGAMEAKWADGKTEPFVDVNKLSVTKKIVRPIKEQIENESRRVWKEVTAGLR</sequence>
<dbReference type="PANTHER" id="PTHR10972:SF200">
    <property type="entry name" value="OXYSTEROL-BINDING PROTEIN-RELATED PROTEIN 9"/>
    <property type="match status" value="1"/>
</dbReference>
<dbReference type="EMBL" id="OA565783">
    <property type="protein sequence ID" value="CAD7197693.1"/>
    <property type="molecule type" value="Genomic_DNA"/>
</dbReference>
<dbReference type="InterPro" id="IPR037239">
    <property type="entry name" value="OSBP_sf"/>
</dbReference>
<dbReference type="Pfam" id="PF01237">
    <property type="entry name" value="Oxysterol_BP"/>
    <property type="match status" value="1"/>
</dbReference>
<protein>
    <recommendedName>
        <fullName evidence="3">Oxysterol-binding protein</fullName>
    </recommendedName>
</protein>
<evidence type="ECO:0000256" key="4">
    <source>
        <dbReference type="SAM" id="MobiDB-lite"/>
    </source>
</evidence>